<accession>A0A2J6S6Z2</accession>
<feature type="compositionally biased region" description="Polar residues" evidence="3">
    <location>
        <begin position="880"/>
        <end position="892"/>
    </location>
</feature>
<feature type="compositionally biased region" description="Basic and acidic residues" evidence="3">
    <location>
        <begin position="391"/>
        <end position="402"/>
    </location>
</feature>
<evidence type="ECO:0000256" key="2">
    <source>
        <dbReference type="PROSITE-ProRule" id="PRU00192"/>
    </source>
</evidence>
<name>A0A2J6S6Z2_HYAVF</name>
<dbReference type="Proteomes" id="UP000235786">
    <property type="component" value="Unassembled WGS sequence"/>
</dbReference>
<dbReference type="InterPro" id="IPR001452">
    <property type="entry name" value="SH3_domain"/>
</dbReference>
<dbReference type="SUPFAM" id="SSF50044">
    <property type="entry name" value="SH3-domain"/>
    <property type="match status" value="1"/>
</dbReference>
<dbReference type="PROSITE" id="PS50002">
    <property type="entry name" value="SH3"/>
    <property type="match status" value="1"/>
</dbReference>
<sequence>MTDFVAPVKAILKALETGIKLAHRVAESAELAVSEFASPATEAKAQQISESAPGLQKSLEHTCQAIRDAYRQEVEICGKAFSKALVEDKTIQGQLKDIKNDVRDSIDECQDFEEDPESFDQKTFINIQHQAEKCSADCISIFRDLRDQLTQGRVPTYMLGKEPNDNPNRNASRRLEAEQSQSKAFANPQGSMLEAQQKDGKAQLASMRQPTIANSVPPHYMSPITPTEPLQIASRSVHAPPFEPVKHTGQWSIENPLNYDMSPTLGGSLGASASLLRRKPVGNASPTASSDEPPLIPKEVVHSRISANEEFLERRRQSRIKFNELRYSAVSSIDENRASETFTDGPMSPLSPSPGTSAGLAYSGGYNMSRQRSQGHASQDTRSSRTSSILPDRHSVQRHDSEDSIFGNRRAAPASPPITENHAAGTSGNIELWSPITTTASPAMIDNPYTWEPPTIPPTVPPAVPPKLAIPMPSYGNEVPSGLIPVNVVYDDGMIVVNAPDQSAQPGPTFTVRQMDYPIQADSSFSKFGGFCDGAKALTRGETGFKIVKRPAGHYSATVSARCIACSYEVGWNDVEKDKLLERSGIYGNSGLRFRQRFVSKSHLKANSIESPKYACLFCIEIHKTVEEHDATIFFSVGQLFKHIAKHPQPVPHVNGITVIYGQQPGNVVDFDLHFISPQPLVPEFAYAAIAQKVATRPTAQAISSNNPKNNRTDSRDPDGNPVLHFALGARIIGITFPDRFHGLWAIGYHDGMRGAFPTSTITIDQPGRNEEVMNSNSNLVAFAKWDFKLKKSKDDPWLKFSKGDTITHIGFKFQDQWCWTGKNAKGQWGLFPNAFVENLHDRGVFGTSPGSVKKGSISSKMLTSLGRNKSSSKHERKTSIMSNSSGESRISLQPGLEVVQTPSPTHQTPSSRFPSSSPWRVPGT</sequence>
<feature type="region of interest" description="Disordered" evidence="3">
    <location>
        <begin position="698"/>
        <end position="720"/>
    </location>
</feature>
<evidence type="ECO:0000313" key="6">
    <source>
        <dbReference type="Proteomes" id="UP000235786"/>
    </source>
</evidence>
<feature type="compositionally biased region" description="Polar residues" evidence="3">
    <location>
        <begin position="178"/>
        <end position="190"/>
    </location>
</feature>
<feature type="compositionally biased region" description="Polar residues" evidence="3">
    <location>
        <begin position="698"/>
        <end position="710"/>
    </location>
</feature>
<evidence type="ECO:0000256" key="1">
    <source>
        <dbReference type="ARBA" id="ARBA00022443"/>
    </source>
</evidence>
<feature type="region of interest" description="Disordered" evidence="3">
    <location>
        <begin position="280"/>
        <end position="299"/>
    </location>
</feature>
<keyword evidence="6" id="KW-1185">Reference proteome</keyword>
<proteinExistence type="predicted"/>
<evidence type="ECO:0000256" key="3">
    <source>
        <dbReference type="SAM" id="MobiDB-lite"/>
    </source>
</evidence>
<dbReference type="STRING" id="1149755.A0A2J6S6Z2"/>
<feature type="compositionally biased region" description="Polar residues" evidence="3">
    <location>
        <begin position="857"/>
        <end position="870"/>
    </location>
</feature>
<feature type="compositionally biased region" description="Low complexity" evidence="3">
    <location>
        <begin position="910"/>
        <end position="919"/>
    </location>
</feature>
<dbReference type="AlphaFoldDB" id="A0A2J6S6Z2"/>
<keyword evidence="1 2" id="KW-0728">SH3 domain</keyword>
<feature type="domain" description="SH3" evidence="4">
    <location>
        <begin position="777"/>
        <end position="842"/>
    </location>
</feature>
<evidence type="ECO:0000313" key="5">
    <source>
        <dbReference type="EMBL" id="PMD46529.1"/>
    </source>
</evidence>
<protein>
    <recommendedName>
        <fullName evidence="4">SH3 domain-containing protein</fullName>
    </recommendedName>
</protein>
<feature type="region of interest" description="Disordered" evidence="3">
    <location>
        <begin position="154"/>
        <end position="206"/>
    </location>
</feature>
<dbReference type="InterPro" id="IPR036028">
    <property type="entry name" value="SH3-like_dom_sf"/>
</dbReference>
<dbReference type="Gene3D" id="2.30.30.40">
    <property type="entry name" value="SH3 Domains"/>
    <property type="match status" value="1"/>
</dbReference>
<feature type="compositionally biased region" description="Polar residues" evidence="3">
    <location>
        <begin position="366"/>
        <end position="389"/>
    </location>
</feature>
<feature type="region of interest" description="Disordered" evidence="3">
    <location>
        <begin position="847"/>
        <end position="925"/>
    </location>
</feature>
<feature type="region of interest" description="Disordered" evidence="3">
    <location>
        <begin position="338"/>
        <end position="430"/>
    </location>
</feature>
<dbReference type="OrthoDB" id="5243589at2759"/>
<dbReference type="EMBL" id="KZ613939">
    <property type="protein sequence ID" value="PMD46529.1"/>
    <property type="molecule type" value="Genomic_DNA"/>
</dbReference>
<gene>
    <name evidence="5" type="ORF">L207DRAFT_215536</name>
</gene>
<reference evidence="5 6" key="1">
    <citation type="submission" date="2016-04" db="EMBL/GenBank/DDBJ databases">
        <title>A degradative enzymes factory behind the ericoid mycorrhizal symbiosis.</title>
        <authorList>
            <consortium name="DOE Joint Genome Institute"/>
            <person name="Martino E."/>
            <person name="Morin E."/>
            <person name="Grelet G."/>
            <person name="Kuo A."/>
            <person name="Kohler A."/>
            <person name="Daghino S."/>
            <person name="Barry K."/>
            <person name="Choi C."/>
            <person name="Cichocki N."/>
            <person name="Clum A."/>
            <person name="Copeland A."/>
            <person name="Hainaut M."/>
            <person name="Haridas S."/>
            <person name="Labutti K."/>
            <person name="Lindquist E."/>
            <person name="Lipzen A."/>
            <person name="Khouja H.-R."/>
            <person name="Murat C."/>
            <person name="Ohm R."/>
            <person name="Olson A."/>
            <person name="Spatafora J."/>
            <person name="Veneault-Fourrey C."/>
            <person name="Henrissat B."/>
            <person name="Grigoriev I."/>
            <person name="Martin F."/>
            <person name="Perotto S."/>
        </authorList>
    </citation>
    <scope>NUCLEOTIDE SEQUENCE [LARGE SCALE GENOMIC DNA]</scope>
    <source>
        <strain evidence="5 6">F</strain>
    </source>
</reference>
<evidence type="ECO:0000259" key="4">
    <source>
        <dbReference type="PROSITE" id="PS50002"/>
    </source>
</evidence>
<organism evidence="5 6">
    <name type="scientific">Hyaloscypha variabilis (strain UAMH 11265 / GT02V1 / F)</name>
    <name type="common">Meliniomyces variabilis</name>
    <dbReference type="NCBI Taxonomy" id="1149755"/>
    <lineage>
        <taxon>Eukaryota</taxon>
        <taxon>Fungi</taxon>
        <taxon>Dikarya</taxon>
        <taxon>Ascomycota</taxon>
        <taxon>Pezizomycotina</taxon>
        <taxon>Leotiomycetes</taxon>
        <taxon>Helotiales</taxon>
        <taxon>Hyaloscyphaceae</taxon>
        <taxon>Hyaloscypha</taxon>
        <taxon>Hyaloscypha variabilis</taxon>
    </lineage>
</organism>